<sequence length="141" mass="15810">VLLGERVPSRVMNDFIFGIFRTEPPSSMKDMFDIKDLLESAVIIDETVEGEKKQKDTNAISAPTQGEHKTAKNITPPEPSPKAQGELAYKESALSVSEIKVNEESAMVFYESEKKDLVDLTTEQDSEDDDDLDEHVLHGRR</sequence>
<comment type="caution">
    <text evidence="2">The sequence shown here is derived from an EMBL/GenBank/DDBJ whole genome shotgun (WGS) entry which is preliminary data.</text>
</comment>
<feature type="compositionally biased region" description="Acidic residues" evidence="1">
    <location>
        <begin position="122"/>
        <end position="133"/>
    </location>
</feature>
<proteinExistence type="predicted"/>
<gene>
    <name evidence="2" type="ORF">Tci_855050</name>
</gene>
<evidence type="ECO:0000313" key="2">
    <source>
        <dbReference type="EMBL" id="GFC83080.1"/>
    </source>
</evidence>
<dbReference type="EMBL" id="BKCJ011087675">
    <property type="protein sequence ID" value="GFC83080.1"/>
    <property type="molecule type" value="Genomic_DNA"/>
</dbReference>
<feature type="non-terminal residue" evidence="2">
    <location>
        <position position="1"/>
    </location>
</feature>
<evidence type="ECO:0000256" key="1">
    <source>
        <dbReference type="SAM" id="MobiDB-lite"/>
    </source>
</evidence>
<feature type="non-terminal residue" evidence="2">
    <location>
        <position position="141"/>
    </location>
</feature>
<feature type="region of interest" description="Disordered" evidence="1">
    <location>
        <begin position="112"/>
        <end position="141"/>
    </location>
</feature>
<accession>A0A699R9L8</accession>
<reference evidence="2" key="1">
    <citation type="journal article" date="2019" name="Sci. Rep.">
        <title>Draft genome of Tanacetum cinerariifolium, the natural source of mosquito coil.</title>
        <authorList>
            <person name="Yamashiro T."/>
            <person name="Shiraishi A."/>
            <person name="Satake H."/>
            <person name="Nakayama K."/>
        </authorList>
    </citation>
    <scope>NUCLEOTIDE SEQUENCE</scope>
</reference>
<name>A0A699R9L8_TANCI</name>
<protein>
    <submittedName>
        <fullName evidence="2">Uncharacterized protein</fullName>
    </submittedName>
</protein>
<feature type="region of interest" description="Disordered" evidence="1">
    <location>
        <begin position="49"/>
        <end position="89"/>
    </location>
</feature>
<dbReference type="AlphaFoldDB" id="A0A699R9L8"/>
<organism evidence="2">
    <name type="scientific">Tanacetum cinerariifolium</name>
    <name type="common">Dalmatian daisy</name>
    <name type="synonym">Chrysanthemum cinerariifolium</name>
    <dbReference type="NCBI Taxonomy" id="118510"/>
    <lineage>
        <taxon>Eukaryota</taxon>
        <taxon>Viridiplantae</taxon>
        <taxon>Streptophyta</taxon>
        <taxon>Embryophyta</taxon>
        <taxon>Tracheophyta</taxon>
        <taxon>Spermatophyta</taxon>
        <taxon>Magnoliopsida</taxon>
        <taxon>eudicotyledons</taxon>
        <taxon>Gunneridae</taxon>
        <taxon>Pentapetalae</taxon>
        <taxon>asterids</taxon>
        <taxon>campanulids</taxon>
        <taxon>Asterales</taxon>
        <taxon>Asteraceae</taxon>
        <taxon>Asteroideae</taxon>
        <taxon>Anthemideae</taxon>
        <taxon>Anthemidinae</taxon>
        <taxon>Tanacetum</taxon>
    </lineage>
</organism>